<dbReference type="InterPro" id="IPR025633">
    <property type="entry name" value="DUF4291"/>
</dbReference>
<dbReference type="Proteomes" id="UP001589890">
    <property type="component" value="Unassembled WGS sequence"/>
</dbReference>
<keyword evidence="2" id="KW-1185">Reference proteome</keyword>
<name>A0ABV6QXA0_9ACTN</name>
<reference evidence="1 2" key="1">
    <citation type="submission" date="2024-09" db="EMBL/GenBank/DDBJ databases">
        <authorList>
            <person name="Sun Q."/>
            <person name="Mori K."/>
        </authorList>
    </citation>
    <scope>NUCLEOTIDE SEQUENCE [LARGE SCALE GENOMIC DNA]</scope>
    <source>
        <strain evidence="1 2">CGMCC 1.15906</strain>
    </source>
</reference>
<organism evidence="1 2">
    <name type="scientific">Kribbella deserti</name>
    <dbReference type="NCBI Taxonomy" id="1926257"/>
    <lineage>
        <taxon>Bacteria</taxon>
        <taxon>Bacillati</taxon>
        <taxon>Actinomycetota</taxon>
        <taxon>Actinomycetes</taxon>
        <taxon>Propionibacteriales</taxon>
        <taxon>Kribbellaceae</taxon>
        <taxon>Kribbella</taxon>
    </lineage>
</organism>
<proteinExistence type="predicted"/>
<evidence type="ECO:0000313" key="2">
    <source>
        <dbReference type="Proteomes" id="UP001589890"/>
    </source>
</evidence>
<comment type="caution">
    <text evidence="1">The sequence shown here is derived from an EMBL/GenBank/DDBJ whole genome shotgun (WGS) entry which is preliminary data.</text>
</comment>
<dbReference type="PANTHER" id="PTHR38567">
    <property type="entry name" value="DUF4291 DOMAIN-CONTAINING PROTEIN"/>
    <property type="match status" value="1"/>
</dbReference>
<dbReference type="RefSeq" id="WP_380057061.1">
    <property type="nucleotide sequence ID" value="NZ_JBHLTC010000049.1"/>
</dbReference>
<protein>
    <submittedName>
        <fullName evidence="1">DUF4291 family protein</fullName>
    </submittedName>
</protein>
<gene>
    <name evidence="1" type="ORF">ACFFGN_34715</name>
</gene>
<dbReference type="EMBL" id="JBHLTC010000049">
    <property type="protein sequence ID" value="MFC0629270.1"/>
    <property type="molecule type" value="Genomic_DNA"/>
</dbReference>
<dbReference type="PANTHER" id="PTHR38567:SF1">
    <property type="entry name" value="DUF4291 DOMAIN-CONTAINING PROTEIN"/>
    <property type="match status" value="1"/>
</dbReference>
<dbReference type="Pfam" id="PF14124">
    <property type="entry name" value="DUF4291"/>
    <property type="match status" value="1"/>
</dbReference>
<accession>A0ABV6QXA0</accession>
<evidence type="ECO:0000313" key="1">
    <source>
        <dbReference type="EMBL" id="MFC0629270.1"/>
    </source>
</evidence>
<sequence length="144" mass="15826">MAICISRWATKLSQEHILAIQITRAGFEEALSLSCLSHFEADVYADHATWAARKEASSVRVQWDPERSITLAPLPWRSIQVGLSGPATRAYVNDWIVHIDDVTERVREIQCAIAGGALDTARSLLPAERPYPLPVGLALTIGAH</sequence>